<proteinExistence type="predicted"/>
<accession>A0ACC2CG73</accession>
<organism evidence="1 2">
    <name type="scientific">Diphasiastrum complanatum</name>
    <name type="common">Issler's clubmoss</name>
    <name type="synonym">Lycopodium complanatum</name>
    <dbReference type="NCBI Taxonomy" id="34168"/>
    <lineage>
        <taxon>Eukaryota</taxon>
        <taxon>Viridiplantae</taxon>
        <taxon>Streptophyta</taxon>
        <taxon>Embryophyta</taxon>
        <taxon>Tracheophyta</taxon>
        <taxon>Lycopodiopsida</taxon>
        <taxon>Lycopodiales</taxon>
        <taxon>Lycopodiaceae</taxon>
        <taxon>Lycopodioideae</taxon>
        <taxon>Diphasiastrum</taxon>
    </lineage>
</organism>
<dbReference type="Proteomes" id="UP001162992">
    <property type="component" value="Chromosome 10"/>
</dbReference>
<protein>
    <submittedName>
        <fullName evidence="1">Uncharacterized protein</fullName>
    </submittedName>
</protein>
<evidence type="ECO:0000313" key="1">
    <source>
        <dbReference type="EMBL" id="KAJ7540955.1"/>
    </source>
</evidence>
<comment type="caution">
    <text evidence="1">The sequence shown here is derived from an EMBL/GenBank/DDBJ whole genome shotgun (WGS) entry which is preliminary data.</text>
</comment>
<keyword evidence="2" id="KW-1185">Reference proteome</keyword>
<evidence type="ECO:0000313" key="2">
    <source>
        <dbReference type="Proteomes" id="UP001162992"/>
    </source>
</evidence>
<dbReference type="EMBL" id="CM055101">
    <property type="protein sequence ID" value="KAJ7540955.1"/>
    <property type="molecule type" value="Genomic_DNA"/>
</dbReference>
<name>A0ACC2CG73_DIPCM</name>
<sequence length="105" mass="12105">MISQLSWQFVHLALRFFLQMLAPLRSPYTSEILLQTAHQSVKKRVHTSYKYQAATLIRAECTPSDNVPIAAAPVFNAPWLSTWHRVDNRSLIEGDETILTYHPRL</sequence>
<reference evidence="2" key="1">
    <citation type="journal article" date="2024" name="Proc. Natl. Acad. Sci. U.S.A.">
        <title>Extraordinary preservation of gene collinearity over three hundred million years revealed in homosporous lycophytes.</title>
        <authorList>
            <person name="Li C."/>
            <person name="Wickell D."/>
            <person name="Kuo L.Y."/>
            <person name="Chen X."/>
            <person name="Nie B."/>
            <person name="Liao X."/>
            <person name="Peng D."/>
            <person name="Ji J."/>
            <person name="Jenkins J."/>
            <person name="Williams M."/>
            <person name="Shu S."/>
            <person name="Plott C."/>
            <person name="Barry K."/>
            <person name="Rajasekar S."/>
            <person name="Grimwood J."/>
            <person name="Han X."/>
            <person name="Sun S."/>
            <person name="Hou Z."/>
            <person name="He W."/>
            <person name="Dai G."/>
            <person name="Sun C."/>
            <person name="Schmutz J."/>
            <person name="Leebens-Mack J.H."/>
            <person name="Li F.W."/>
            <person name="Wang L."/>
        </authorList>
    </citation>
    <scope>NUCLEOTIDE SEQUENCE [LARGE SCALE GENOMIC DNA]</scope>
    <source>
        <strain evidence="2">cv. PW_Plant_1</strain>
    </source>
</reference>
<gene>
    <name evidence="1" type="ORF">O6H91_10G038400</name>
</gene>